<dbReference type="PRINTS" id="PR00080">
    <property type="entry name" value="SDRFAMILY"/>
</dbReference>
<name>X1GME0_9ZZZZ</name>
<accession>X1GME0</accession>
<dbReference type="PANTHER" id="PTHR42760">
    <property type="entry name" value="SHORT-CHAIN DEHYDROGENASES/REDUCTASES FAMILY MEMBER"/>
    <property type="match status" value="1"/>
</dbReference>
<dbReference type="Gene3D" id="3.40.50.720">
    <property type="entry name" value="NAD(P)-binding Rossmann-like Domain"/>
    <property type="match status" value="1"/>
</dbReference>
<feature type="non-terminal residue" evidence="2">
    <location>
        <position position="229"/>
    </location>
</feature>
<dbReference type="Pfam" id="PF00106">
    <property type="entry name" value="adh_short"/>
    <property type="match status" value="1"/>
</dbReference>
<dbReference type="EMBL" id="BARU01018657">
    <property type="protein sequence ID" value="GAH59056.1"/>
    <property type="molecule type" value="Genomic_DNA"/>
</dbReference>
<dbReference type="SUPFAM" id="SSF51735">
    <property type="entry name" value="NAD(P)-binding Rossmann-fold domains"/>
    <property type="match status" value="1"/>
</dbReference>
<comment type="caution">
    <text evidence="2">The sequence shown here is derived from an EMBL/GenBank/DDBJ whole genome shotgun (WGS) entry which is preliminary data.</text>
</comment>
<dbReference type="PRINTS" id="PR00081">
    <property type="entry name" value="GDHRDH"/>
</dbReference>
<dbReference type="GO" id="GO:0016616">
    <property type="term" value="F:oxidoreductase activity, acting on the CH-OH group of donors, NAD or NADP as acceptor"/>
    <property type="evidence" value="ECO:0007669"/>
    <property type="project" value="TreeGrafter"/>
</dbReference>
<proteinExistence type="inferred from homology"/>
<dbReference type="InterPro" id="IPR036291">
    <property type="entry name" value="NAD(P)-bd_dom_sf"/>
</dbReference>
<sequence length="229" mass="25154">MSEDKFLTKKVVLITGAGSGFGRAFAIAFANKGANLVLNDINMKGLEETRDLVLKDNNVEILLAQADISKLEDVERMKTQVFERFDNVFILINNAGIDGGAYKSLSASEETYDKVMGINAKGTWNVTKTFFRKMKSQRQFKPIRAKIINIASCAGTANGINPMLGIYSASKATVIAFTKLWALELGPVDITVNALSPGVFLTPIYDNDPKKIRQFLETRGVKIPIDKIG</sequence>
<dbReference type="AlphaFoldDB" id="X1GME0"/>
<comment type="similarity">
    <text evidence="1">Belongs to the short-chain dehydrogenases/reductases (SDR) family.</text>
</comment>
<dbReference type="InterPro" id="IPR002347">
    <property type="entry name" value="SDR_fam"/>
</dbReference>
<evidence type="ECO:0000313" key="2">
    <source>
        <dbReference type="EMBL" id="GAH59056.1"/>
    </source>
</evidence>
<protein>
    <submittedName>
        <fullName evidence="2">Uncharacterized protein</fullName>
    </submittedName>
</protein>
<gene>
    <name evidence="2" type="ORF">S03H2_30819</name>
</gene>
<reference evidence="2" key="1">
    <citation type="journal article" date="2014" name="Front. Microbiol.">
        <title>High frequency of phylogenetically diverse reductive dehalogenase-homologous genes in deep subseafloor sedimentary metagenomes.</title>
        <authorList>
            <person name="Kawai M."/>
            <person name="Futagami T."/>
            <person name="Toyoda A."/>
            <person name="Takaki Y."/>
            <person name="Nishi S."/>
            <person name="Hori S."/>
            <person name="Arai W."/>
            <person name="Tsubouchi T."/>
            <person name="Morono Y."/>
            <person name="Uchiyama I."/>
            <person name="Ito T."/>
            <person name="Fujiyama A."/>
            <person name="Inagaki F."/>
            <person name="Takami H."/>
        </authorList>
    </citation>
    <scope>NUCLEOTIDE SEQUENCE</scope>
    <source>
        <strain evidence="2">Expedition CK06-06</strain>
    </source>
</reference>
<evidence type="ECO:0000256" key="1">
    <source>
        <dbReference type="ARBA" id="ARBA00006484"/>
    </source>
</evidence>
<dbReference type="CDD" id="cd05233">
    <property type="entry name" value="SDR_c"/>
    <property type="match status" value="1"/>
</dbReference>
<organism evidence="2">
    <name type="scientific">marine sediment metagenome</name>
    <dbReference type="NCBI Taxonomy" id="412755"/>
    <lineage>
        <taxon>unclassified sequences</taxon>
        <taxon>metagenomes</taxon>
        <taxon>ecological metagenomes</taxon>
    </lineage>
</organism>